<keyword evidence="10" id="KW-1185">Reference proteome</keyword>
<dbReference type="GO" id="GO:0003924">
    <property type="term" value="F:GTPase activity"/>
    <property type="evidence" value="ECO:0007669"/>
    <property type="project" value="InterPro"/>
</dbReference>
<comment type="caution">
    <text evidence="9">The sequence shown here is derived from an EMBL/GenBank/DDBJ whole genome shotgun (WGS) entry which is preliminary data.</text>
</comment>
<feature type="binding site" evidence="6">
    <location>
        <begin position="213"/>
        <end position="220"/>
    </location>
    <ligand>
        <name>GTP</name>
        <dbReference type="ChEBI" id="CHEBI:37565"/>
    </ligand>
</feature>
<evidence type="ECO:0000313" key="10">
    <source>
        <dbReference type="Proteomes" id="UP000729402"/>
    </source>
</evidence>
<proteinExistence type="inferred from homology"/>
<dbReference type="EMBL" id="JAAALK010000290">
    <property type="protein sequence ID" value="KAG8047267.1"/>
    <property type="molecule type" value="Genomic_DNA"/>
</dbReference>
<keyword evidence="3 6" id="KW-0547">Nucleotide-binding</keyword>
<organism evidence="9 10">
    <name type="scientific">Zizania palustris</name>
    <name type="common">Northern wild rice</name>
    <dbReference type="NCBI Taxonomy" id="103762"/>
    <lineage>
        <taxon>Eukaryota</taxon>
        <taxon>Viridiplantae</taxon>
        <taxon>Streptophyta</taxon>
        <taxon>Embryophyta</taxon>
        <taxon>Tracheophyta</taxon>
        <taxon>Spermatophyta</taxon>
        <taxon>Magnoliopsida</taxon>
        <taxon>Liliopsida</taxon>
        <taxon>Poales</taxon>
        <taxon>Poaceae</taxon>
        <taxon>BOP clade</taxon>
        <taxon>Oryzoideae</taxon>
        <taxon>Oryzeae</taxon>
        <taxon>Zizaniinae</taxon>
        <taxon>Zizania</taxon>
    </lineage>
</organism>
<dbReference type="GO" id="GO:0005525">
    <property type="term" value="F:GTP binding"/>
    <property type="evidence" value="ECO:0007669"/>
    <property type="project" value="UniProtKB-KW"/>
</dbReference>
<gene>
    <name evidence="9" type="ORF">GUJ93_ZPchr0008g13437</name>
</gene>
<keyword evidence="4" id="KW-0813">Transport</keyword>
<keyword evidence="7" id="KW-0479">Metal-binding</keyword>
<keyword evidence="7" id="KW-0460">Magnesium</keyword>
<keyword evidence="4" id="KW-0931">ER-Golgi transport</keyword>
<evidence type="ECO:0000313" key="9">
    <source>
        <dbReference type="EMBL" id="KAG8047267.1"/>
    </source>
</evidence>
<feature type="region of interest" description="Disordered" evidence="8">
    <location>
        <begin position="98"/>
        <end position="117"/>
    </location>
</feature>
<evidence type="ECO:0000256" key="4">
    <source>
        <dbReference type="ARBA" id="ARBA00022892"/>
    </source>
</evidence>
<dbReference type="AlphaFoldDB" id="A0A8J5UWY7"/>
<dbReference type="GO" id="GO:0016192">
    <property type="term" value="P:vesicle-mediated transport"/>
    <property type="evidence" value="ECO:0007669"/>
    <property type="project" value="UniProtKB-KW"/>
</dbReference>
<keyword evidence="2" id="KW-0519">Myristate</keyword>
<feature type="binding site" evidence="7">
    <location>
        <position position="220"/>
    </location>
    <ligand>
        <name>Mg(2+)</name>
        <dbReference type="ChEBI" id="CHEBI:18420"/>
    </ligand>
</feature>
<dbReference type="PANTHER" id="PTHR11711">
    <property type="entry name" value="ADP RIBOSYLATION FACTOR-RELATED"/>
    <property type="match status" value="1"/>
</dbReference>
<dbReference type="Pfam" id="PF00025">
    <property type="entry name" value="Arf"/>
    <property type="match status" value="1"/>
</dbReference>
<name>A0A8J5UWY7_ZIZPA</name>
<feature type="binding site" evidence="7">
    <location>
        <position position="237"/>
    </location>
    <ligand>
        <name>Mg(2+)</name>
        <dbReference type="ChEBI" id="CHEBI:18420"/>
    </ligand>
</feature>
<dbReference type="InterPro" id="IPR006689">
    <property type="entry name" value="Small_GTPase_ARF/SAR"/>
</dbReference>
<reference evidence="9" key="2">
    <citation type="submission" date="2021-02" db="EMBL/GenBank/DDBJ databases">
        <authorList>
            <person name="Kimball J.A."/>
            <person name="Haas M.W."/>
            <person name="Macchietto M."/>
            <person name="Kono T."/>
            <person name="Duquette J."/>
            <person name="Shao M."/>
        </authorList>
    </citation>
    <scope>NUCLEOTIDE SEQUENCE</scope>
    <source>
        <tissue evidence="9">Fresh leaf tissue</tissue>
    </source>
</reference>
<dbReference type="InterPro" id="IPR024156">
    <property type="entry name" value="Small_GTPase_ARF"/>
</dbReference>
<dbReference type="GO" id="GO:0046872">
    <property type="term" value="F:metal ion binding"/>
    <property type="evidence" value="ECO:0007669"/>
    <property type="project" value="UniProtKB-KW"/>
</dbReference>
<evidence type="ECO:0000256" key="5">
    <source>
        <dbReference type="ARBA" id="ARBA00023134"/>
    </source>
</evidence>
<protein>
    <submittedName>
        <fullName evidence="9">Uncharacterized protein</fullName>
    </submittedName>
</protein>
<keyword evidence="2" id="KW-0449">Lipoprotein</keyword>
<accession>A0A8J5UWY7</accession>
<keyword evidence="5 6" id="KW-0342">GTP-binding</keyword>
<dbReference type="Proteomes" id="UP000729402">
    <property type="component" value="Unassembled WGS sequence"/>
</dbReference>
<evidence type="ECO:0000256" key="2">
    <source>
        <dbReference type="ARBA" id="ARBA00022707"/>
    </source>
</evidence>
<evidence type="ECO:0000256" key="3">
    <source>
        <dbReference type="ARBA" id="ARBA00022741"/>
    </source>
</evidence>
<reference evidence="9" key="1">
    <citation type="journal article" date="2021" name="bioRxiv">
        <title>Whole Genome Assembly and Annotation of Northern Wild Rice, Zizania palustris L., Supports a Whole Genome Duplication in the Zizania Genus.</title>
        <authorList>
            <person name="Haas M."/>
            <person name="Kono T."/>
            <person name="Macchietto M."/>
            <person name="Millas R."/>
            <person name="McGilp L."/>
            <person name="Shao M."/>
            <person name="Duquette J."/>
            <person name="Hirsch C.N."/>
            <person name="Kimball J."/>
        </authorList>
    </citation>
    <scope>NUCLEOTIDE SEQUENCE</scope>
    <source>
        <tissue evidence="9">Fresh leaf tissue</tissue>
    </source>
</reference>
<evidence type="ECO:0000256" key="6">
    <source>
        <dbReference type="PIRSR" id="PIRSR606689-1"/>
    </source>
</evidence>
<dbReference type="OrthoDB" id="689590at2759"/>
<evidence type="ECO:0000256" key="1">
    <source>
        <dbReference type="ARBA" id="ARBA00010290"/>
    </source>
</evidence>
<feature type="compositionally biased region" description="Basic and acidic residues" evidence="8">
    <location>
        <begin position="98"/>
        <end position="112"/>
    </location>
</feature>
<comment type="similarity">
    <text evidence="1">Belongs to the small GTPase superfamily. Arf family.</text>
</comment>
<sequence length="245" mass="27352">MNSESVSLSKELDELVKKKEIAAIAFDADKATIMREMRELKTKVEVIQADKESDEKTMWDKDAAKLRTELKELHVLMSQLQSSYNDLNANLSRLNDEKNSVQKALDDEKAEGASDLQLTATDGPATIDRPLLSSIVRRTAQISCAAYSSSGSSSNIEDSPLLPMPRNSRLAWFRERRPLYVTNITAAMNDGIGEDEVFSRLFAKKEMHIFMVGLDTIRETTILYKLKFGEIVTTIPTIGSTGDVN</sequence>
<evidence type="ECO:0000256" key="8">
    <source>
        <dbReference type="SAM" id="MobiDB-lite"/>
    </source>
</evidence>
<evidence type="ECO:0000256" key="7">
    <source>
        <dbReference type="PIRSR" id="PIRSR606689-2"/>
    </source>
</evidence>